<sequence length="260" mass="30670">MAITNLESFLQTYFKAHHCTFINKDEGLLTVQLTEEMDKALMNRPFYWHYINNMGRSGDPMQLTLITNPDKRGEKGEWIHFGSPRLQQIIKHLKENQKYTKLFQLVDAKKNTALYPWLVTNIKVSYRGKHKRDELISIGLHLVNGTMKVEMMGLLNKIPLQKTISDYCYTISPIIKLSSGYRRIEKVIDNYIENQTHDWAEESMQIMDNEIHMLKHFYEGQVDTEEEQMKKEIFEITDRYRPSITYEVINGGIFYLTSTM</sequence>
<evidence type="ECO:0000313" key="2">
    <source>
        <dbReference type="Proteomes" id="UP001335737"/>
    </source>
</evidence>
<dbReference type="Proteomes" id="UP001335737">
    <property type="component" value="Unassembled WGS sequence"/>
</dbReference>
<comment type="caution">
    <text evidence="1">The sequence shown here is derived from an EMBL/GenBank/DDBJ whole genome shotgun (WGS) entry which is preliminary data.</text>
</comment>
<keyword evidence="2" id="KW-1185">Reference proteome</keyword>
<protein>
    <submittedName>
        <fullName evidence="1">YqhG family protein</fullName>
    </submittedName>
</protein>
<dbReference type="RefSeq" id="WP_327605837.1">
    <property type="nucleotide sequence ID" value="NZ_JARZFX010000001.1"/>
</dbReference>
<evidence type="ECO:0000313" key="1">
    <source>
        <dbReference type="EMBL" id="MEC5422268.1"/>
    </source>
</evidence>
<proteinExistence type="predicted"/>
<name>A0ABU6KAY7_9BACI</name>
<accession>A0ABU6KAY7</accession>
<organism evidence="1 2">
    <name type="scientific">Virgibacillus tibetensis</name>
    <dbReference type="NCBI Taxonomy" id="3042313"/>
    <lineage>
        <taxon>Bacteria</taxon>
        <taxon>Bacillati</taxon>
        <taxon>Bacillota</taxon>
        <taxon>Bacilli</taxon>
        <taxon>Bacillales</taxon>
        <taxon>Bacillaceae</taxon>
        <taxon>Virgibacillus</taxon>
    </lineage>
</organism>
<gene>
    <name evidence="1" type="ORF">QGM71_02040</name>
</gene>
<dbReference type="InterPro" id="IPR024562">
    <property type="entry name" value="YqhG"/>
</dbReference>
<dbReference type="EMBL" id="JARZFX010000001">
    <property type="protein sequence ID" value="MEC5422268.1"/>
    <property type="molecule type" value="Genomic_DNA"/>
</dbReference>
<reference evidence="1 2" key="1">
    <citation type="journal article" date="2024" name="Int. J. Syst. Evol. Microbiol.">
        <title>Virgibacillus tibetensis sp. nov., isolated from salt lake on the Tibetan Plateau of China.</title>
        <authorList>
            <person name="Phurbu D."/>
            <person name="Liu Z.-X."/>
            <person name="Wang R."/>
            <person name="Zheng Y.-Y."/>
            <person name="Liu H.-C."/>
            <person name="Zhou Y.-G."/>
            <person name="Yu Y.-J."/>
            <person name="Li A.-H."/>
        </authorList>
    </citation>
    <scope>NUCLEOTIDE SEQUENCE [LARGE SCALE GENOMIC DNA]</scope>
    <source>
        <strain evidence="1 2">C22-A2</strain>
    </source>
</reference>
<dbReference type="Pfam" id="PF11079">
    <property type="entry name" value="YqhG"/>
    <property type="match status" value="1"/>
</dbReference>